<dbReference type="AlphaFoldDB" id="F3L3Y4"/>
<evidence type="ECO:0000313" key="2">
    <source>
        <dbReference type="EMBL" id="EGG28957.1"/>
    </source>
</evidence>
<dbReference type="STRING" id="2518989.IMCC3088_2365"/>
<keyword evidence="1" id="KW-0812">Transmembrane</keyword>
<dbReference type="Proteomes" id="UP000005615">
    <property type="component" value="Unassembled WGS sequence"/>
</dbReference>
<organism evidence="2 3">
    <name type="scientific">Aequoribacter fuscus</name>
    <dbReference type="NCBI Taxonomy" id="2518989"/>
    <lineage>
        <taxon>Bacteria</taxon>
        <taxon>Pseudomonadati</taxon>
        <taxon>Pseudomonadota</taxon>
        <taxon>Gammaproteobacteria</taxon>
        <taxon>Cellvibrionales</taxon>
        <taxon>Halieaceae</taxon>
        <taxon>Aequoribacter</taxon>
    </lineage>
</organism>
<keyword evidence="1" id="KW-1133">Transmembrane helix</keyword>
<evidence type="ECO:0000256" key="1">
    <source>
        <dbReference type="SAM" id="Phobius"/>
    </source>
</evidence>
<gene>
    <name evidence="2" type="ORF">IMCC3088_2365</name>
</gene>
<keyword evidence="1" id="KW-0472">Membrane</keyword>
<feature type="transmembrane region" description="Helical" evidence="1">
    <location>
        <begin position="423"/>
        <end position="442"/>
    </location>
</feature>
<feature type="transmembrane region" description="Helical" evidence="1">
    <location>
        <begin position="396"/>
        <end position="417"/>
    </location>
</feature>
<keyword evidence="3" id="KW-1185">Reference proteome</keyword>
<accession>F3L3Y4</accession>
<feature type="transmembrane region" description="Helical" evidence="1">
    <location>
        <begin position="535"/>
        <end position="555"/>
    </location>
</feature>
<comment type="caution">
    <text evidence="2">The sequence shown here is derived from an EMBL/GenBank/DDBJ whole genome shotgun (WGS) entry which is preliminary data.</text>
</comment>
<dbReference type="EMBL" id="AEIG01000070">
    <property type="protein sequence ID" value="EGG28957.1"/>
    <property type="molecule type" value="Genomic_DNA"/>
</dbReference>
<reference evidence="2 3" key="1">
    <citation type="journal article" date="2011" name="J. Bacteriol.">
        <title>Genome sequence of strain IMCC3088, a proteorhodopsin-containing marine bacterium belonging to the OM60/NOR5 clade.</title>
        <authorList>
            <person name="Jang Y."/>
            <person name="Oh H.M."/>
            <person name="Kang I."/>
            <person name="Lee K."/>
            <person name="Yang S.J."/>
            <person name="Cho J.C."/>
        </authorList>
    </citation>
    <scope>NUCLEOTIDE SEQUENCE [LARGE SCALE GENOMIC DNA]</scope>
    <source>
        <strain evidence="2 3">IMCC3088</strain>
    </source>
</reference>
<feature type="transmembrane region" description="Helical" evidence="1">
    <location>
        <begin position="337"/>
        <end position="357"/>
    </location>
</feature>
<evidence type="ECO:0000313" key="3">
    <source>
        <dbReference type="Proteomes" id="UP000005615"/>
    </source>
</evidence>
<name>F3L3Y4_9GAMM</name>
<feature type="transmembrane region" description="Helical" evidence="1">
    <location>
        <begin position="21"/>
        <end position="42"/>
    </location>
</feature>
<protein>
    <submittedName>
        <fullName evidence="2">Uncharacterized protein</fullName>
    </submittedName>
</protein>
<sequence>MLKRTEVQHVAAEKTQLRSTAAATALVSLLLCVLGLVLSAYWKHWPAPLPQFDVNGVALDNGTLLLTTPERAVVHDHAGLIRYDFSLRDLNLSEIRGKPALLSTDRFALAGSRWIDTPHNTQELIEGTFLCQTEPVECRFIESLKVFPKALDLFFEPSSERLYINHGSYLSAYNPDNERSRSTTLALGDETFAMFEGLMYASDPDAPALRVFSIDDRTFMRELDQILFIDPADPDPLTSRVKSFVETQNGWWIVLSKHGKDSLHRFSPLGEHLQTIQIEHALAGLVKWRDSVLAIPEHSGAFLKFAGAGTVEASFNNQALLAPRQALEAVHFRERSFLTLSAAILLGILPLGLMIFFTHRWLNELARHDTSSPSQGLLELPPSARWYNPQFQWRRLLSLTGGGAALCLLAVVIIQHIDLNSLETAAIALVAVSSALSGLYALSSRHGFIGQDGPNLILVNAQGLWEAGRDTSIRWHGPYAATRHLITYLGWQCHCLSPRDQMGILKNAKTVGSKISLTALLALLVRAGHPHAKAIIAWLVSLYLSGLLVLASVIADMIRW</sequence>
<proteinExistence type="predicted"/>